<keyword evidence="3" id="KW-1185">Reference proteome</keyword>
<sequence>MRKKRRAPSEQTFNKMRNKTNISVIGNMNGQGNKLQTDNTFGVESFEQQFRYEHGSEDHSTGWPTTEREEYTVSVVDGIAARQRCERSSCFCVSCVYGGVRAHTRPVKCGGWDGACVSTRIVLQIQYVYLGLVHANVRYGYVRQVFRTGIHRFNLQRKTAGRPRCARNTWHDAFATISCGCSTGLESLGHRSFETTNDWQGYWDNVFARSPSCWSDVTTFPLKQMQMSVTQKSVTAMAPRTGSALARRGVGPLVARVIFAPIAMPRTREKHLGAMRFTYKKSSFPSPCWIPSRPARGPRWPARAAIFTMALCNVALGWPLFNWTAAAESTRWSHSPVILPPVRQELNDLATDFVESVCAYEALCAGLSEAGLINIILDNLASHVKVSRVDTPHAHAQQECSYTHHWRRLRQSQKDKRPIPAIPGLGPRPAPHRDASCRTDVSSRLCFAPLAELRVRIQQRRNAWPEETEVPGIVRNDSLTRTRPDGSPRWEASNLTATPLRPHMTFGRPGTILTLPEWSAELDQHPALSGRGRDRKCARWNELESWLTEALAGLGTSHTATSINKAQVDTYMCAAHSCQTIRAPKSRQLRGEHHHRHTDLSHSREETIVNGLHIGGQRKQHPRKTWSVVVITAGGAQELSIADLRPPQCHDLQGGQLPRYWSAMVRLLASHVDEAGSIFGVVAPGFSHVGIVPDDGAGRRVFLGISRFPRPSALLHTRHTSHPSALKTLMTQFHTFPYPFVTAYRILYLPTTGGGWAASSNAESGVIDRRVDRPVPRACSASRGGLCNQHLKVDPSLRLAGEIVRKLAVTSTIGCTL</sequence>
<evidence type="ECO:0000313" key="3">
    <source>
        <dbReference type="Proteomes" id="UP001159363"/>
    </source>
</evidence>
<proteinExistence type="predicted"/>
<reference evidence="2 3" key="1">
    <citation type="submission" date="2023-02" db="EMBL/GenBank/DDBJ databases">
        <title>LHISI_Scaffold_Assembly.</title>
        <authorList>
            <person name="Stuart O.P."/>
            <person name="Cleave R."/>
            <person name="Magrath M.J.L."/>
            <person name="Mikheyev A.S."/>
        </authorList>
    </citation>
    <scope>NUCLEOTIDE SEQUENCE [LARGE SCALE GENOMIC DNA]</scope>
    <source>
        <strain evidence="2">Daus_M_001</strain>
        <tissue evidence="2">Leg muscle</tissue>
    </source>
</reference>
<evidence type="ECO:0000313" key="2">
    <source>
        <dbReference type="EMBL" id="KAJ8873488.1"/>
    </source>
</evidence>
<dbReference type="EMBL" id="JARBHB010000010">
    <property type="protein sequence ID" value="KAJ8873488.1"/>
    <property type="molecule type" value="Genomic_DNA"/>
</dbReference>
<comment type="caution">
    <text evidence="2">The sequence shown here is derived from an EMBL/GenBank/DDBJ whole genome shotgun (WGS) entry which is preliminary data.</text>
</comment>
<gene>
    <name evidence="2" type="ORF">PR048_024306</name>
</gene>
<name>A0ABQ9GNB7_9NEOP</name>
<dbReference type="Proteomes" id="UP001159363">
    <property type="component" value="Chromosome 9"/>
</dbReference>
<feature type="region of interest" description="Disordered" evidence="1">
    <location>
        <begin position="411"/>
        <end position="436"/>
    </location>
</feature>
<evidence type="ECO:0000256" key="1">
    <source>
        <dbReference type="SAM" id="MobiDB-lite"/>
    </source>
</evidence>
<protein>
    <submittedName>
        <fullName evidence="2">Uncharacterized protein</fullName>
    </submittedName>
</protein>
<accession>A0ABQ9GNB7</accession>
<organism evidence="2 3">
    <name type="scientific">Dryococelus australis</name>
    <dbReference type="NCBI Taxonomy" id="614101"/>
    <lineage>
        <taxon>Eukaryota</taxon>
        <taxon>Metazoa</taxon>
        <taxon>Ecdysozoa</taxon>
        <taxon>Arthropoda</taxon>
        <taxon>Hexapoda</taxon>
        <taxon>Insecta</taxon>
        <taxon>Pterygota</taxon>
        <taxon>Neoptera</taxon>
        <taxon>Polyneoptera</taxon>
        <taxon>Phasmatodea</taxon>
        <taxon>Verophasmatodea</taxon>
        <taxon>Anareolatae</taxon>
        <taxon>Phasmatidae</taxon>
        <taxon>Eurycanthinae</taxon>
        <taxon>Dryococelus</taxon>
    </lineage>
</organism>